<evidence type="ECO:0000256" key="3">
    <source>
        <dbReference type="ARBA" id="ARBA00023237"/>
    </source>
</evidence>
<dbReference type="GO" id="GO:0015288">
    <property type="term" value="F:porin activity"/>
    <property type="evidence" value="ECO:0007669"/>
    <property type="project" value="InterPro"/>
</dbReference>
<feature type="chain" id="PRO_5017345611" evidence="5">
    <location>
        <begin position="20"/>
        <end position="287"/>
    </location>
</feature>
<dbReference type="PROSITE" id="PS51257">
    <property type="entry name" value="PROKAR_LIPOPROTEIN"/>
    <property type="match status" value="1"/>
</dbReference>
<name>A0A3A8ENY5_9GAMM</name>
<comment type="caution">
    <text evidence="7">The sequence shown here is derived from an EMBL/GenBank/DDBJ whole genome shotgun (WGS) entry which is preliminary data.</text>
</comment>
<comment type="subcellular location">
    <subcellularLocation>
        <location evidence="1">Cell outer membrane</location>
    </subcellularLocation>
</comment>
<evidence type="ECO:0000256" key="4">
    <source>
        <dbReference type="PROSITE-ProRule" id="PRU00473"/>
    </source>
</evidence>
<dbReference type="SUPFAM" id="SSF103088">
    <property type="entry name" value="OmpA-like"/>
    <property type="match status" value="1"/>
</dbReference>
<keyword evidence="8" id="KW-1185">Reference proteome</keyword>
<keyword evidence="2 4" id="KW-0472">Membrane</keyword>
<feature type="signal peptide" evidence="5">
    <location>
        <begin position="1"/>
        <end position="19"/>
    </location>
</feature>
<organism evidence="7 8">
    <name type="scientific">Acinetobacter guerrae</name>
    <dbReference type="NCBI Taxonomy" id="1843371"/>
    <lineage>
        <taxon>Bacteria</taxon>
        <taxon>Pseudomonadati</taxon>
        <taxon>Pseudomonadota</taxon>
        <taxon>Gammaproteobacteria</taxon>
        <taxon>Moraxellales</taxon>
        <taxon>Moraxellaceae</taxon>
        <taxon>Acinetobacter</taxon>
    </lineage>
</organism>
<dbReference type="CDD" id="cd07185">
    <property type="entry name" value="OmpA_C-like"/>
    <property type="match status" value="1"/>
</dbReference>
<evidence type="ECO:0000256" key="2">
    <source>
        <dbReference type="ARBA" id="ARBA00023136"/>
    </source>
</evidence>
<dbReference type="Pfam" id="PF00691">
    <property type="entry name" value="OmpA"/>
    <property type="match status" value="1"/>
</dbReference>
<keyword evidence="3" id="KW-0998">Cell outer membrane</keyword>
<dbReference type="RefSeq" id="WP_120368798.1">
    <property type="nucleotide sequence ID" value="NZ_RAXU01000001.1"/>
</dbReference>
<proteinExistence type="predicted"/>
<dbReference type="InterPro" id="IPR002368">
    <property type="entry name" value="OmpA"/>
</dbReference>
<evidence type="ECO:0000259" key="6">
    <source>
        <dbReference type="PROSITE" id="PS51123"/>
    </source>
</evidence>
<feature type="domain" description="OmpA-like" evidence="6">
    <location>
        <begin position="156"/>
        <end position="286"/>
    </location>
</feature>
<dbReference type="InterPro" id="IPR006664">
    <property type="entry name" value="OMP_bac"/>
</dbReference>
<evidence type="ECO:0000256" key="5">
    <source>
        <dbReference type="SAM" id="SignalP"/>
    </source>
</evidence>
<dbReference type="InterPro" id="IPR006665">
    <property type="entry name" value="OmpA-like"/>
</dbReference>
<dbReference type="AlphaFoldDB" id="A0A3A8ENY5"/>
<evidence type="ECO:0000313" key="8">
    <source>
        <dbReference type="Proteomes" id="UP000269001"/>
    </source>
</evidence>
<dbReference type="PRINTS" id="PR01021">
    <property type="entry name" value="OMPADOMAIN"/>
</dbReference>
<dbReference type="InterPro" id="IPR050330">
    <property type="entry name" value="Bact_OuterMem_StrucFunc"/>
</dbReference>
<dbReference type="PANTHER" id="PTHR30329:SF21">
    <property type="entry name" value="LIPOPROTEIN YIAD-RELATED"/>
    <property type="match status" value="1"/>
</dbReference>
<dbReference type="InterPro" id="IPR036737">
    <property type="entry name" value="OmpA-like_sf"/>
</dbReference>
<evidence type="ECO:0000256" key="1">
    <source>
        <dbReference type="ARBA" id="ARBA00004442"/>
    </source>
</evidence>
<dbReference type="EMBL" id="RAXU01000001">
    <property type="protein sequence ID" value="RKG36335.1"/>
    <property type="molecule type" value="Genomic_DNA"/>
</dbReference>
<dbReference type="Proteomes" id="UP000269001">
    <property type="component" value="Unassembled WGS sequence"/>
</dbReference>
<dbReference type="Gene3D" id="3.30.1330.60">
    <property type="entry name" value="OmpA-like domain"/>
    <property type="match status" value="1"/>
</dbReference>
<protein>
    <submittedName>
        <fullName evidence="7">Cell envelope biogenesis protein OmpA</fullName>
    </submittedName>
</protein>
<dbReference type="PROSITE" id="PS51123">
    <property type="entry name" value="OMPA_2"/>
    <property type="match status" value="1"/>
</dbReference>
<sequence>MWKISLLFVVTSLMVTSCASNSYSKPSALRFQKNTQDYNQLIYVKRDGKLCAGDTKDDQNCPIHFYLDNIESGKFYVNNSAKYYLRPEVYNFKVKNCTGEKNCESCDVDLQLNHLKDRNFLVSVDDAGKPFILNNGQPLACRVESTSIKPVVTPIERTETINLSADTLFKFDGSSLNDLLPKGRQEVHDVALKISTGFVSVSQINLVGHTDRLGNENYNQKLGQSRAETVRNLLIQNGVSEKIISASSAGKNQPVTDGCPTVKSREALKACLQPDRRVTVQITGIAK</sequence>
<evidence type="ECO:0000313" key="7">
    <source>
        <dbReference type="EMBL" id="RKG36335.1"/>
    </source>
</evidence>
<reference evidence="7 8" key="1">
    <citation type="submission" date="2018-09" db="EMBL/GenBank/DDBJ databases">
        <title>The draft genome of Acinetobacter spp. strains.</title>
        <authorList>
            <person name="Qin J."/>
            <person name="Feng Y."/>
            <person name="Zong Z."/>
        </authorList>
    </citation>
    <scope>NUCLEOTIDE SEQUENCE [LARGE SCALE GENOMIC DNA]</scope>
    <source>
        <strain evidence="7 8">WCHAc060096</strain>
    </source>
</reference>
<dbReference type="GO" id="GO:0009279">
    <property type="term" value="C:cell outer membrane"/>
    <property type="evidence" value="ECO:0007669"/>
    <property type="project" value="UniProtKB-SubCell"/>
</dbReference>
<accession>A0A3A8ENY5</accession>
<dbReference type="PANTHER" id="PTHR30329">
    <property type="entry name" value="STATOR ELEMENT OF FLAGELLAR MOTOR COMPLEX"/>
    <property type="match status" value="1"/>
</dbReference>
<keyword evidence="5" id="KW-0732">Signal</keyword>
<gene>
    <name evidence="7" type="ORF">D7V21_01735</name>
</gene>
<dbReference type="PRINTS" id="PR01022">
    <property type="entry name" value="OUTRMMBRANEA"/>
</dbReference>